<name>A0ABS5H4C2_9BURK</name>
<dbReference type="PANTHER" id="PTHR35271">
    <property type="entry name" value="ABC TRANSPORTER, SUBSTRATE-BINDING LIPOPROTEIN-RELATED"/>
    <property type="match status" value="1"/>
</dbReference>
<accession>A0ABS5H4C2</accession>
<evidence type="ECO:0008006" key="3">
    <source>
        <dbReference type="Google" id="ProtNLM"/>
    </source>
</evidence>
<reference evidence="1 2" key="1">
    <citation type="submission" date="2021-04" db="EMBL/GenBank/DDBJ databases">
        <title>novel species isolated from subtropical streams in China.</title>
        <authorList>
            <person name="Lu H."/>
        </authorList>
    </citation>
    <scope>NUCLEOTIDE SEQUENCE [LARGE SCALE GENOMIC DNA]</scope>
    <source>
        <strain evidence="1 2">FT147W</strain>
    </source>
</reference>
<dbReference type="Proteomes" id="UP000682982">
    <property type="component" value="Unassembled WGS sequence"/>
</dbReference>
<dbReference type="PANTHER" id="PTHR35271:SF1">
    <property type="entry name" value="ABC TRANSPORTER, SUBSTRATE-BINDING LIPOPROTEIN"/>
    <property type="match status" value="1"/>
</dbReference>
<protein>
    <recommendedName>
        <fullName evidence="3">ABC transporter substrate-binding protein</fullName>
    </recommendedName>
</protein>
<keyword evidence="2" id="KW-1185">Reference proteome</keyword>
<dbReference type="Gene3D" id="3.40.50.2300">
    <property type="match status" value="1"/>
</dbReference>
<evidence type="ECO:0000313" key="1">
    <source>
        <dbReference type="EMBL" id="MBR7793350.1"/>
    </source>
</evidence>
<proteinExistence type="predicted"/>
<dbReference type="Pfam" id="PF04392">
    <property type="entry name" value="ABC_sub_bind"/>
    <property type="match status" value="1"/>
</dbReference>
<dbReference type="EMBL" id="JAGSPK010000004">
    <property type="protein sequence ID" value="MBR7793350.1"/>
    <property type="molecule type" value="Genomic_DNA"/>
</dbReference>
<organism evidence="1 2">
    <name type="scientific">Undibacterium rivi</name>
    <dbReference type="NCBI Taxonomy" id="2828729"/>
    <lineage>
        <taxon>Bacteria</taxon>
        <taxon>Pseudomonadati</taxon>
        <taxon>Pseudomonadota</taxon>
        <taxon>Betaproteobacteria</taxon>
        <taxon>Burkholderiales</taxon>
        <taxon>Oxalobacteraceae</taxon>
        <taxon>Undibacterium</taxon>
    </lineage>
</organism>
<dbReference type="InterPro" id="IPR007487">
    <property type="entry name" value="ABC_transpt-TYRBP-like"/>
</dbReference>
<dbReference type="RefSeq" id="WP_212679342.1">
    <property type="nucleotide sequence ID" value="NZ_JAGSPK010000004.1"/>
</dbReference>
<comment type="caution">
    <text evidence="1">The sequence shown here is derived from an EMBL/GenBank/DDBJ whole genome shotgun (WGS) entry which is preliminary data.</text>
</comment>
<sequence>MGRLRRLISRDLRRKCYACLLGWALMLFSGVTASAYTLDNITIVLSDEGGAYEEFANHLNSLLQPSNKTSVRLLSLKNMANDEFSRAAANQLVIAVGTPAMVAMAQKPATNPVLNVLVPRATFIKTAKQYNRNQDQRRFSAVYMDQSWSRQLRLIRATMPPRSKVGILLGRESSDYISALQSAAKEVDLTVNIESVTDDAELLNALRRLLSNSNVILAVPDAQIYNRNNISSILLTSYRQQVPLFGFSASYVKAGALAAVYSTPAQISQQVAEIISNLSSASSLPAPQYPRYFSVNTNPQVARSLGLSIDSDIEIQRHLRLTSEQAQ</sequence>
<evidence type="ECO:0000313" key="2">
    <source>
        <dbReference type="Proteomes" id="UP000682982"/>
    </source>
</evidence>
<gene>
    <name evidence="1" type="ORF">KDM87_12140</name>
</gene>